<keyword evidence="3" id="KW-1185">Reference proteome</keyword>
<reference evidence="2 3" key="1">
    <citation type="submission" date="2015-04" db="EMBL/GenBank/DDBJ databases">
        <title>The draft genome sequence of Erythrobacter marinus HWDM-33.</title>
        <authorList>
            <person name="Zhuang L."/>
            <person name="Liu Y."/>
            <person name="Shao Z."/>
        </authorList>
    </citation>
    <scope>NUCLEOTIDE SEQUENCE [LARGE SCALE GENOMIC DNA]</scope>
    <source>
        <strain evidence="2 3">HWDM-33</strain>
    </source>
</reference>
<dbReference type="RefSeq" id="WP_047310207.1">
    <property type="nucleotide sequence ID" value="NZ_LBHU01000002.1"/>
</dbReference>
<feature type="region of interest" description="Disordered" evidence="1">
    <location>
        <begin position="139"/>
        <end position="170"/>
    </location>
</feature>
<name>A0A0H0XN18_9SPHN</name>
<proteinExistence type="predicted"/>
<evidence type="ECO:0000313" key="2">
    <source>
        <dbReference type="EMBL" id="KLI63764.1"/>
    </source>
</evidence>
<dbReference type="PATRIC" id="fig|874156.12.peg.1764"/>
<dbReference type="OrthoDB" id="7509131at2"/>
<evidence type="ECO:0000313" key="3">
    <source>
        <dbReference type="Proteomes" id="UP000053455"/>
    </source>
</evidence>
<dbReference type="Proteomes" id="UP000053455">
    <property type="component" value="Unassembled WGS sequence"/>
</dbReference>
<gene>
    <name evidence="2" type="ORF">AAV99_08585</name>
</gene>
<organism evidence="2 3">
    <name type="scientific">Aurantiacibacter marinus</name>
    <dbReference type="NCBI Taxonomy" id="874156"/>
    <lineage>
        <taxon>Bacteria</taxon>
        <taxon>Pseudomonadati</taxon>
        <taxon>Pseudomonadota</taxon>
        <taxon>Alphaproteobacteria</taxon>
        <taxon>Sphingomonadales</taxon>
        <taxon>Erythrobacteraceae</taxon>
        <taxon>Aurantiacibacter</taxon>
    </lineage>
</organism>
<feature type="compositionally biased region" description="Polar residues" evidence="1">
    <location>
        <begin position="85"/>
        <end position="98"/>
    </location>
</feature>
<accession>A0A0H0XN18</accession>
<sequence>MAQLSKPPIPLKMYKHFAMATISLTAGIAMFADSDNRHAVSNHIEEREQNARLQQASAEITTPRELIRRDRGTQGTFGDEAGISGSPTVTPRSSNSGSFAPPQTGRRSAVAGYEQAFIDGMSEAEYRAFLAALPPQMRGADANDAEQRAAIEAASARRSGRRGIGADAPG</sequence>
<evidence type="ECO:0000256" key="1">
    <source>
        <dbReference type="SAM" id="MobiDB-lite"/>
    </source>
</evidence>
<feature type="compositionally biased region" description="Low complexity" evidence="1">
    <location>
        <begin position="148"/>
        <end position="157"/>
    </location>
</feature>
<dbReference type="EMBL" id="LBHU01000002">
    <property type="protein sequence ID" value="KLI63764.1"/>
    <property type="molecule type" value="Genomic_DNA"/>
</dbReference>
<dbReference type="AlphaFoldDB" id="A0A0H0XN18"/>
<protein>
    <submittedName>
        <fullName evidence="2">Uncharacterized protein</fullName>
    </submittedName>
</protein>
<feature type="region of interest" description="Disordered" evidence="1">
    <location>
        <begin position="66"/>
        <end position="107"/>
    </location>
</feature>
<comment type="caution">
    <text evidence="2">The sequence shown here is derived from an EMBL/GenBank/DDBJ whole genome shotgun (WGS) entry which is preliminary data.</text>
</comment>